<dbReference type="EMBL" id="KY684084">
    <property type="protein sequence ID" value="ARF09352.1"/>
    <property type="molecule type" value="Genomic_DNA"/>
</dbReference>
<evidence type="ECO:0000313" key="1">
    <source>
        <dbReference type="EMBL" id="ARF09352.1"/>
    </source>
</evidence>
<reference evidence="1" key="1">
    <citation type="journal article" date="2017" name="Science">
        <title>Giant viruses with an expanded complement of translation system components.</title>
        <authorList>
            <person name="Schulz F."/>
            <person name="Yutin N."/>
            <person name="Ivanova N.N."/>
            <person name="Ortega D.R."/>
            <person name="Lee T.K."/>
            <person name="Vierheilig J."/>
            <person name="Daims H."/>
            <person name="Horn M."/>
            <person name="Wagner M."/>
            <person name="Jensen G.J."/>
            <person name="Kyrpides N.C."/>
            <person name="Koonin E.V."/>
            <person name="Woyke T."/>
        </authorList>
    </citation>
    <scope>NUCLEOTIDE SEQUENCE</scope>
    <source>
        <strain evidence="1">CTV1</strain>
    </source>
</reference>
<organism evidence="1">
    <name type="scientific">Catovirus CTV1</name>
    <dbReference type="NCBI Taxonomy" id="1977631"/>
    <lineage>
        <taxon>Viruses</taxon>
        <taxon>Varidnaviria</taxon>
        <taxon>Bamfordvirae</taxon>
        <taxon>Nucleocytoviricota</taxon>
        <taxon>Megaviricetes</taxon>
        <taxon>Imitervirales</taxon>
        <taxon>Mimiviridae</taxon>
        <taxon>Klosneuvirinae</taxon>
        <taxon>Catovirus</taxon>
    </lineage>
</organism>
<gene>
    <name evidence="1" type="ORF">Catovirus_2_301</name>
</gene>
<proteinExistence type="predicted"/>
<protein>
    <submittedName>
        <fullName evidence="1">Uncharacterized protein</fullName>
    </submittedName>
</protein>
<accession>A0A1V0SCB8</accession>
<sequence>MSGVSIQKEKEAFFGGDGRSRLFLKFFFAQGNYSQVINGGNADSIIGTDAWGVMSAMNHEDNAGMNDNDVHPDFTDFIVQTALFHREIDKSTKTGTIMDPLARAINDTVYDLLNVSNNFGLLTNNILPLNQPALTGSASANTIASNLPSGTSNNLNTIIAILKSIGEGRVPGSSSVDENTILNFNAPVGSISLKDYIDSYVGKSGVIGVNELREQILSNPKVLSELKNLANFVPNKKAFANDVYDSVKKTLYDVMLNRFTYIINNINNGALNNSILFSNKFKKDMIDEVIQAVKLGFDKVVSKNFNKNFVTASNKYVEAFIDKVFGNWDNLSDDSKNFYKNLITLEKLGTSGWEPVTDAIEIEAKNVKVAKNNYRVNLRKVSIGEAAPFFWNLIPKVPSVTPRIHYYDSIGKMLTVDLKTAALAVNREDILREMYLALYQGNPFALMPGLPSAYDPLRNKSDFPKLWVDKVVRYSLFNIKEPSAVPQSKFDDDDDEIFDLVTQDVWKRSGDKLYTVRNGKKIMHNLDDPDFVNMLTSSNKCFTTGAFGDKENCRLFMNECLLDHNPKNIMSCIRVMEKQDFAQSAKQEINNMTPIVALNLLKRFGFRTHEAFDSEANSSLTKVEKVGSWLKSYMKKKFDDATVQTAIEGNEKILQYLNLVVDFVNANPSILNPGYGGSTEEKVGKIEPDSYAAELGIPLRRDNTRAKALYDIEILGSSFKNGMFGLGFKKPMILQLGNLGNTANNYNFANLNTLRSPFGDFISPSFGTILPVQNGGRLDPQLKRLVEGTSGASLMEAIIYNLLTQIKQHNKELGPEFMTKLHHKLELMKKMEKQMVQNIKYIAEYTKLLDAFGDRKYETLSEKNLRDIVNSNANLYKRHGSEELSMVNLLKTLYKLAYGSDDTESDNMKEININNILN</sequence>
<name>A0A1V0SCB8_9VIRU</name>